<reference evidence="2" key="2">
    <citation type="submission" date="2015-06" db="UniProtKB">
        <authorList>
            <consortium name="EnsemblProtists"/>
        </authorList>
    </citation>
    <scope>IDENTIFICATION</scope>
    <source>
        <strain evidence="2">Emoy2</strain>
    </source>
</reference>
<accession>M4BHG1</accession>
<evidence type="ECO:0000256" key="1">
    <source>
        <dbReference type="SAM" id="MobiDB-lite"/>
    </source>
</evidence>
<dbReference type="Proteomes" id="UP000011713">
    <property type="component" value="Unassembled WGS sequence"/>
</dbReference>
<dbReference type="HOGENOM" id="CLU_1513368_0_0_1"/>
<feature type="region of interest" description="Disordered" evidence="1">
    <location>
        <begin position="1"/>
        <end position="25"/>
    </location>
</feature>
<dbReference type="EnsemblProtists" id="HpaT805857">
    <property type="protein sequence ID" value="HpaP805857"/>
    <property type="gene ID" value="HpaG805857"/>
</dbReference>
<evidence type="ECO:0000313" key="2">
    <source>
        <dbReference type="EnsemblProtists" id="HpaP805837"/>
    </source>
</evidence>
<proteinExistence type="predicted"/>
<evidence type="ECO:0000313" key="3">
    <source>
        <dbReference type="Proteomes" id="UP000011713"/>
    </source>
</evidence>
<dbReference type="eggNOG" id="ENOG502RVGC">
    <property type="taxonomic scope" value="Eukaryota"/>
</dbReference>
<organism evidence="2 3">
    <name type="scientific">Hyaloperonospora arabidopsidis (strain Emoy2)</name>
    <name type="common">Downy mildew agent</name>
    <name type="synonym">Peronospora arabidopsidis</name>
    <dbReference type="NCBI Taxonomy" id="559515"/>
    <lineage>
        <taxon>Eukaryota</taxon>
        <taxon>Sar</taxon>
        <taxon>Stramenopiles</taxon>
        <taxon>Oomycota</taxon>
        <taxon>Peronosporomycetes</taxon>
        <taxon>Peronosporales</taxon>
        <taxon>Peronosporaceae</taxon>
        <taxon>Hyaloperonospora</taxon>
    </lineage>
</organism>
<reference evidence="3" key="1">
    <citation type="journal article" date="2010" name="Science">
        <title>Signatures of adaptation to obligate biotrophy in the Hyaloperonospora arabidopsidis genome.</title>
        <authorList>
            <person name="Baxter L."/>
            <person name="Tripathy S."/>
            <person name="Ishaque N."/>
            <person name="Boot N."/>
            <person name="Cabral A."/>
            <person name="Kemen E."/>
            <person name="Thines M."/>
            <person name="Ah-Fong A."/>
            <person name="Anderson R."/>
            <person name="Badejoko W."/>
            <person name="Bittner-Eddy P."/>
            <person name="Boore J.L."/>
            <person name="Chibucos M.C."/>
            <person name="Coates M."/>
            <person name="Dehal P."/>
            <person name="Delehaunty K."/>
            <person name="Dong S."/>
            <person name="Downton P."/>
            <person name="Dumas B."/>
            <person name="Fabro G."/>
            <person name="Fronick C."/>
            <person name="Fuerstenberg S.I."/>
            <person name="Fulton L."/>
            <person name="Gaulin E."/>
            <person name="Govers F."/>
            <person name="Hughes L."/>
            <person name="Humphray S."/>
            <person name="Jiang R.H."/>
            <person name="Judelson H."/>
            <person name="Kamoun S."/>
            <person name="Kyung K."/>
            <person name="Meijer H."/>
            <person name="Minx P."/>
            <person name="Morris P."/>
            <person name="Nelson J."/>
            <person name="Phuntumart V."/>
            <person name="Qutob D."/>
            <person name="Rehmany A."/>
            <person name="Rougon-Cardoso A."/>
            <person name="Ryden P."/>
            <person name="Torto-Alalibo T."/>
            <person name="Studholme D."/>
            <person name="Wang Y."/>
            <person name="Win J."/>
            <person name="Wood J."/>
            <person name="Clifton S.W."/>
            <person name="Rogers J."/>
            <person name="Van den Ackerveken G."/>
            <person name="Jones J.D."/>
            <person name="McDowell J.M."/>
            <person name="Beynon J."/>
            <person name="Tyler B.M."/>
        </authorList>
    </citation>
    <scope>NUCLEOTIDE SEQUENCE [LARGE SCALE GENOMIC DNA]</scope>
    <source>
        <strain evidence="3">Emoy2</strain>
    </source>
</reference>
<protein>
    <submittedName>
        <fullName evidence="2">Uncharacterized protein</fullName>
    </submittedName>
</protein>
<dbReference type="EMBL" id="JH598261">
    <property type="status" value="NOT_ANNOTATED_CDS"/>
    <property type="molecule type" value="Genomic_DNA"/>
</dbReference>
<keyword evidence="3" id="KW-1185">Reference proteome</keyword>
<name>M4BHG1_HYAAE</name>
<feature type="compositionally biased region" description="Polar residues" evidence="1">
    <location>
        <begin position="1"/>
        <end position="13"/>
    </location>
</feature>
<sequence length="178" mass="19884">MTNAGQSHTSSHIGSIDGEQGSVESDEDIDIKNVCRAAELAVQVEPTKRKRAQMSSTGSMTGDVKVKKLRENLRSTSQRRMPSRFNDFVVHATISNFDDGYKGLLKSMVKIPKNHAETLKSGYARKRHDAELQEIEALKTKEVLEEISSEDVPTSINVLTTMWVYAVKTNEQGEVVRF</sequence>
<dbReference type="VEuPathDB" id="FungiDB:HpaG805857"/>
<dbReference type="VEuPathDB" id="FungiDB:HpaG805837"/>
<dbReference type="AlphaFoldDB" id="M4BHG1"/>
<dbReference type="EnsemblProtists" id="HpaT805837">
    <property type="protein sequence ID" value="HpaP805837"/>
    <property type="gene ID" value="HpaG805837"/>
</dbReference>
<dbReference type="InParanoid" id="M4BHG1"/>